<reference evidence="3" key="2">
    <citation type="submission" date="2016-01" db="EMBL/GenBank/DDBJ databases">
        <authorList>
            <person name="Oliw E.H."/>
        </authorList>
    </citation>
    <scope>NUCLEOTIDE SEQUENCE [LARGE SCALE GENOMIC DNA]</scope>
    <source>
        <strain evidence="3">KA00185</strain>
    </source>
</reference>
<dbReference type="RefSeq" id="WP_018497754.1">
    <property type="nucleotide sequence ID" value="NZ_AP019829.2"/>
</dbReference>
<protein>
    <submittedName>
        <fullName evidence="3">Uncharacterized protein</fullName>
    </submittedName>
</protein>
<evidence type="ECO:0000313" key="5">
    <source>
        <dbReference type="Proteomes" id="UP000321397"/>
    </source>
</evidence>
<dbReference type="Proteomes" id="UP000321501">
    <property type="component" value="Chromosome"/>
</dbReference>
<reference evidence="2 6" key="4">
    <citation type="submission" date="2019-07" db="EMBL/GenBank/DDBJ databases">
        <title>Complete Genome Sequence of Leptotrichia wadei Strain JMUB3934.</title>
        <authorList>
            <person name="Watanabe S."/>
            <person name="Cui L."/>
        </authorList>
    </citation>
    <scope>NUCLEOTIDE SEQUENCE [LARGE SCALE GENOMIC DNA]</scope>
    <source>
        <strain evidence="2 6">JMUB3934</strain>
    </source>
</reference>
<evidence type="ECO:0000313" key="6">
    <source>
        <dbReference type="Proteomes" id="UP000321501"/>
    </source>
</evidence>
<evidence type="ECO:0000313" key="1">
    <source>
        <dbReference type="EMBL" id="BBM47825.1"/>
    </source>
</evidence>
<evidence type="ECO:0000313" key="4">
    <source>
        <dbReference type="Proteomes" id="UP000070483"/>
    </source>
</evidence>
<dbReference type="InterPro" id="IPR024453">
    <property type="entry name" value="Peptidase_C92"/>
</dbReference>
<dbReference type="EMBL" id="AP019834">
    <property type="protein sequence ID" value="BBM47825.1"/>
    <property type="molecule type" value="Genomic_DNA"/>
</dbReference>
<evidence type="ECO:0000313" key="2">
    <source>
        <dbReference type="EMBL" id="BBM50129.1"/>
    </source>
</evidence>
<dbReference type="EMBL" id="LSDD01000089">
    <property type="protein sequence ID" value="KXB65465.1"/>
    <property type="molecule type" value="Genomic_DNA"/>
</dbReference>
<name>A0A134ACT4_9FUSO</name>
<reference evidence="4" key="1">
    <citation type="submission" date="2016-01" db="EMBL/GenBank/DDBJ databases">
        <authorList>
            <person name="Mitreva M."/>
            <person name="Pepin K.H."/>
            <person name="Mihindukulasuriya K.A."/>
            <person name="Fulton R."/>
            <person name="Fronick C."/>
            <person name="O'Laughlin M."/>
            <person name="Miner T."/>
            <person name="Herter B."/>
            <person name="Rosa B.A."/>
            <person name="Cordes M."/>
            <person name="Tomlinson C."/>
            <person name="Wollam A."/>
            <person name="Palsikar V.B."/>
            <person name="Mardis E.R."/>
            <person name="Wilson R.K."/>
        </authorList>
    </citation>
    <scope>NUCLEOTIDE SEQUENCE [LARGE SCALE GENOMIC DNA]</scope>
    <source>
        <strain evidence="4">KA00185</strain>
    </source>
</reference>
<proteinExistence type="predicted"/>
<dbReference type="EMBL" id="AP019835">
    <property type="protein sequence ID" value="BBM50129.1"/>
    <property type="molecule type" value="Genomic_DNA"/>
</dbReference>
<organism evidence="3 4">
    <name type="scientific">Leptotrichia wadei</name>
    <dbReference type="NCBI Taxonomy" id="157687"/>
    <lineage>
        <taxon>Bacteria</taxon>
        <taxon>Fusobacteriati</taxon>
        <taxon>Fusobacteriota</taxon>
        <taxon>Fusobacteriia</taxon>
        <taxon>Fusobacteriales</taxon>
        <taxon>Leptotrichiaceae</taxon>
        <taxon>Leptotrichia</taxon>
    </lineage>
</organism>
<gene>
    <name evidence="3" type="ORF">HMPREF3180_01144</name>
    <name evidence="1" type="ORF">JMUB3933_1326</name>
    <name evidence="2" type="ORF">JMUB3934_1426</name>
</gene>
<dbReference type="GeneID" id="84804671"/>
<dbReference type="OrthoDB" id="8455915at2"/>
<keyword evidence="4" id="KW-1185">Reference proteome</keyword>
<dbReference type="PATRIC" id="fig|157687.3.peg.1139"/>
<dbReference type="InterPro" id="IPR038765">
    <property type="entry name" value="Papain-like_cys_pep_sf"/>
</dbReference>
<evidence type="ECO:0000313" key="3">
    <source>
        <dbReference type="EMBL" id="KXB65465.1"/>
    </source>
</evidence>
<dbReference type="Gene3D" id="3.90.1720.10">
    <property type="entry name" value="endopeptidase domain like (from Nostoc punctiforme)"/>
    <property type="match status" value="1"/>
</dbReference>
<reference evidence="1 5" key="3">
    <citation type="submission" date="2019-07" db="EMBL/GenBank/DDBJ databases">
        <title>Complete Genome Sequence of Leptotrichia wadei Strain JMUB3933.</title>
        <authorList>
            <person name="Watanabe S."/>
            <person name="Cui L."/>
        </authorList>
    </citation>
    <scope>NUCLEOTIDE SEQUENCE [LARGE SCALE GENOMIC DNA]</scope>
    <source>
        <strain evidence="1 5">JMUB3933</strain>
    </source>
</reference>
<dbReference type="AlphaFoldDB" id="A0A134ACT4"/>
<dbReference type="Proteomes" id="UP000321397">
    <property type="component" value="Chromosome"/>
</dbReference>
<dbReference type="SUPFAM" id="SSF54001">
    <property type="entry name" value="Cysteine proteinases"/>
    <property type="match status" value="1"/>
</dbReference>
<accession>A0A134ACT4</accession>
<sequence>MNIYLKENIKRLMLFLILTLALVCKTKPEDKYFWYTPHEVISNVDKLQPGDILILSKKPTLRSMWGHAAVLNEHKKIIEFPTYSAGYSESPIYAWENIDRKIAIFRLKGIDDKFKSALFKEIDETVTKPYGLTFTKDFDKRLYCSQFVYLVFKKAGKRVGRKVDLDSNGGGWVMPFDIMDSPLLENISIYTQ</sequence>
<dbReference type="Proteomes" id="UP000070483">
    <property type="component" value="Unassembled WGS sequence"/>
</dbReference>
<dbReference type="Pfam" id="PF05708">
    <property type="entry name" value="Peptidase_C92"/>
    <property type="match status" value="1"/>
</dbReference>